<evidence type="ECO:0000256" key="3">
    <source>
        <dbReference type="ARBA" id="ARBA00022448"/>
    </source>
</evidence>
<keyword evidence="3 10" id="KW-0813">Transport</keyword>
<evidence type="ECO:0000259" key="12">
    <source>
        <dbReference type="Pfam" id="PF13954"/>
    </source>
</evidence>
<dbReference type="Pfam" id="PF13953">
    <property type="entry name" value="PapC_C"/>
    <property type="match status" value="1"/>
</dbReference>
<keyword evidence="6 10" id="KW-0812">Transmembrane</keyword>
<dbReference type="Proteomes" id="UP000254848">
    <property type="component" value="Unassembled WGS sequence"/>
</dbReference>
<evidence type="ECO:0000256" key="6">
    <source>
        <dbReference type="ARBA" id="ARBA00022692"/>
    </source>
</evidence>
<evidence type="ECO:0000313" key="14">
    <source>
        <dbReference type="Proteomes" id="UP000254848"/>
    </source>
</evidence>
<comment type="subcellular location">
    <subcellularLocation>
        <location evidence="1 10">Cell outer membrane</location>
        <topology evidence="1 10">Multi-pass membrane protein</topology>
    </subcellularLocation>
</comment>
<dbReference type="PROSITE" id="PS01151">
    <property type="entry name" value="FIMBRIAL_USHER"/>
    <property type="match status" value="1"/>
</dbReference>
<feature type="domain" description="PapC-like C-terminal" evidence="11">
    <location>
        <begin position="780"/>
        <end position="846"/>
    </location>
</feature>
<dbReference type="InterPro" id="IPR025885">
    <property type="entry name" value="PapC_N"/>
</dbReference>
<dbReference type="Gene3D" id="2.60.40.2610">
    <property type="entry name" value="Outer membrane usher protein FimD, plug domain"/>
    <property type="match status" value="1"/>
</dbReference>
<keyword evidence="8 10" id="KW-0472">Membrane</keyword>
<dbReference type="EMBL" id="QRAP01000006">
    <property type="protein sequence ID" value="RDK89988.1"/>
    <property type="molecule type" value="Genomic_DNA"/>
</dbReference>
<evidence type="ECO:0000256" key="7">
    <source>
        <dbReference type="ARBA" id="ARBA00022729"/>
    </source>
</evidence>
<dbReference type="GO" id="GO:0015473">
    <property type="term" value="F:fimbrial usher porin activity"/>
    <property type="evidence" value="ECO:0007669"/>
    <property type="project" value="InterPro"/>
</dbReference>
<evidence type="ECO:0000256" key="9">
    <source>
        <dbReference type="ARBA" id="ARBA00023237"/>
    </source>
</evidence>
<dbReference type="PANTHER" id="PTHR30451:SF21">
    <property type="entry name" value="FIMBRIAL USHER DOMAIN-CONTAINING PROTEIN YDET-RELATED"/>
    <property type="match status" value="1"/>
</dbReference>
<comment type="caution">
    <text evidence="13">The sequence shown here is derived from an EMBL/GenBank/DDBJ whole genome shotgun (WGS) entry which is preliminary data.</text>
</comment>
<feature type="domain" description="PapC N-terminal" evidence="12">
    <location>
        <begin position="44"/>
        <end position="189"/>
    </location>
</feature>
<reference evidence="13 14" key="1">
    <citation type="submission" date="2018-07" db="EMBL/GenBank/DDBJ databases">
        <title>Genomic Encyclopedia of Type Strains, Phase IV (KMG-IV): sequencing the most valuable type-strain genomes for metagenomic binning, comparative biology and taxonomic classification.</title>
        <authorList>
            <person name="Goeker M."/>
        </authorList>
    </citation>
    <scope>NUCLEOTIDE SEQUENCE [LARGE SCALE GENOMIC DNA]</scope>
    <source>
        <strain evidence="13 14">DSM 103736</strain>
    </source>
</reference>
<keyword evidence="14" id="KW-1185">Reference proteome</keyword>
<dbReference type="GO" id="GO:0009297">
    <property type="term" value="P:pilus assembly"/>
    <property type="evidence" value="ECO:0007669"/>
    <property type="project" value="InterPro"/>
</dbReference>
<accession>A0A370QNW1</accession>
<sequence length="863" mass="94928">MRTHNVFSPPKGGYPIILPFRPLSLGILISLLLSPRVEANGDLYFDPSLLNADVSQVADLDWLTKGNEIAPGKYSADIYLNRNFINRMDVVLTPGKESGTVTPCLSEAQIRLLSVNTKAFPALVQALNENACVDITQYIQDSRIEIDTSRLRLNISIPQVALNKKTRGFIPPERWENGVNALLLNYDFSGANTRYDDHQNDNNYFLNLRSRLNFGPWRLHNYSTWRYSDSGRNDNKWSNLSTYLERPLIKLRSNFVIGDSFSSGDVFDSFGFRGIGLASDDNMLPDSQKGFAPTVSGIAQSNARVTIRQNNNVIYETYVPPGAFNITDLYPTSASGDLQVTIHEADGSERSYTVPYSTVPLLQRDGHRKFAFMAGEFHQANSKKRQLDVAQGSWIQGMPHGYTLYGGSIVAEDYKSAAFGAGKNLGRLGALSLDVTQANSKLVDGSKHQGQSYRLRYAKSLNSIGTNLQLLGSRYSTKGFYNFSEVASNRIREDDNGPSGNAGYDLNYVKKNNVQLSLSQNISSFGTAYTTMSRQTYWHTPKKNDLMQVGFSTNIASAMVNLAYSHSRTPWNTESDKIINLSVSVPLHNWISPKGTSRHPMYFTANSNTNARGSNSSTVGINGSLLENNNLSYSVRQGLNNRGGGSNMSASADYDGRYGNVNAAYSVNKDSRQLSYGVSGGAVFHRNGLVLSQPLGETNVLVHAEGTYGTGIENAAGVKTNWAGYAIVPYATNYRLNRIALDTTSLKDDTEVEEPVTEVVPTRGALVLARFNTRVGFRVLFKLKHPQQEVPFGAIAAVKQGSGSDTNSSIVSDGGTVYFSGLEEKGVINVTWGKTPDKQCQAQYDLRQAKKQSAVQQLTVRCL</sequence>
<evidence type="ECO:0000256" key="8">
    <source>
        <dbReference type="ARBA" id="ARBA00023136"/>
    </source>
</evidence>
<protein>
    <submittedName>
        <fullName evidence="13">Outer membrane usher protein</fullName>
    </submittedName>
</protein>
<evidence type="ECO:0000259" key="11">
    <source>
        <dbReference type="Pfam" id="PF13953"/>
    </source>
</evidence>
<dbReference type="PANTHER" id="PTHR30451">
    <property type="entry name" value="OUTER MEMBRANE USHER PROTEIN"/>
    <property type="match status" value="1"/>
</dbReference>
<dbReference type="AlphaFoldDB" id="A0A370QNW1"/>
<dbReference type="Gene3D" id="3.10.20.410">
    <property type="match status" value="1"/>
</dbReference>
<proteinExistence type="inferred from homology"/>
<keyword evidence="4" id="KW-1134">Transmembrane beta strand</keyword>
<keyword evidence="7" id="KW-0732">Signal</keyword>
<dbReference type="InterPro" id="IPR037224">
    <property type="entry name" value="PapC_N_sf"/>
</dbReference>
<dbReference type="FunFam" id="2.60.40.2610:FF:000001">
    <property type="entry name" value="Outer membrane fimbrial usher protein"/>
    <property type="match status" value="1"/>
</dbReference>
<dbReference type="FunFam" id="2.60.40.3110:FF:000001">
    <property type="entry name" value="Putative fimbrial outer membrane usher"/>
    <property type="match status" value="1"/>
</dbReference>
<evidence type="ECO:0000256" key="5">
    <source>
        <dbReference type="ARBA" id="ARBA00022558"/>
    </source>
</evidence>
<dbReference type="InterPro" id="IPR042186">
    <property type="entry name" value="FimD_plug_dom"/>
</dbReference>
<keyword evidence="5 10" id="KW-1029">Fimbrium biogenesis</keyword>
<gene>
    <name evidence="13" type="ORF">C8D90_106194</name>
</gene>
<evidence type="ECO:0000256" key="2">
    <source>
        <dbReference type="ARBA" id="ARBA00008064"/>
    </source>
</evidence>
<comment type="similarity">
    <text evidence="2 10">Belongs to the fimbrial export usher family.</text>
</comment>
<evidence type="ECO:0000256" key="4">
    <source>
        <dbReference type="ARBA" id="ARBA00022452"/>
    </source>
</evidence>
<dbReference type="InterPro" id="IPR043142">
    <property type="entry name" value="PapC-like_C_sf"/>
</dbReference>
<dbReference type="Gene3D" id="2.60.40.2070">
    <property type="match status" value="1"/>
</dbReference>
<keyword evidence="9 10" id="KW-0998">Cell outer membrane</keyword>
<evidence type="ECO:0000256" key="1">
    <source>
        <dbReference type="ARBA" id="ARBA00004571"/>
    </source>
</evidence>
<dbReference type="InterPro" id="IPR025949">
    <property type="entry name" value="PapC-like_C"/>
</dbReference>
<evidence type="ECO:0000313" key="13">
    <source>
        <dbReference type="EMBL" id="RDK89988.1"/>
    </source>
</evidence>
<dbReference type="Gene3D" id="2.60.40.3110">
    <property type="match status" value="1"/>
</dbReference>
<dbReference type="InterPro" id="IPR000015">
    <property type="entry name" value="Fimb_usher"/>
</dbReference>
<dbReference type="SUPFAM" id="SSF141729">
    <property type="entry name" value="FimD N-terminal domain-like"/>
    <property type="match status" value="1"/>
</dbReference>
<name>A0A370QNW1_9GAMM</name>
<dbReference type="InterPro" id="IPR018030">
    <property type="entry name" value="Fimbrial_membr_usher_CS"/>
</dbReference>
<organism evidence="13 14">
    <name type="scientific">Enterobacillus tribolii</name>
    <dbReference type="NCBI Taxonomy" id="1487935"/>
    <lineage>
        <taxon>Bacteria</taxon>
        <taxon>Pseudomonadati</taxon>
        <taxon>Pseudomonadota</taxon>
        <taxon>Gammaproteobacteria</taxon>
        <taxon>Enterobacterales</taxon>
        <taxon>Hafniaceae</taxon>
        <taxon>Enterobacillus</taxon>
    </lineage>
</organism>
<dbReference type="GO" id="GO:0009279">
    <property type="term" value="C:cell outer membrane"/>
    <property type="evidence" value="ECO:0007669"/>
    <property type="project" value="UniProtKB-SubCell"/>
</dbReference>
<dbReference type="Pfam" id="PF00577">
    <property type="entry name" value="Usher"/>
    <property type="match status" value="1"/>
</dbReference>
<dbReference type="Pfam" id="PF13954">
    <property type="entry name" value="PapC_N"/>
    <property type="match status" value="1"/>
</dbReference>
<evidence type="ECO:0000256" key="10">
    <source>
        <dbReference type="RuleBase" id="RU003884"/>
    </source>
</evidence>